<proteinExistence type="predicted"/>
<protein>
    <recommendedName>
        <fullName evidence="4">YtxH-like protein</fullName>
    </recommendedName>
</protein>
<name>A0A4R7FL25_9MICO</name>
<organism evidence="2 3">
    <name type="scientific">Amnibacterium kyonggiense</name>
    <dbReference type="NCBI Taxonomy" id="595671"/>
    <lineage>
        <taxon>Bacteria</taxon>
        <taxon>Bacillati</taxon>
        <taxon>Actinomycetota</taxon>
        <taxon>Actinomycetes</taxon>
        <taxon>Micrococcales</taxon>
        <taxon>Microbacteriaceae</taxon>
        <taxon>Amnibacterium</taxon>
    </lineage>
</organism>
<evidence type="ECO:0000256" key="1">
    <source>
        <dbReference type="SAM" id="MobiDB-lite"/>
    </source>
</evidence>
<gene>
    <name evidence="2" type="ORF">CLV52_1998</name>
</gene>
<feature type="region of interest" description="Disordered" evidence="1">
    <location>
        <begin position="70"/>
        <end position="122"/>
    </location>
</feature>
<feature type="compositionally biased region" description="Polar residues" evidence="1">
    <location>
        <begin position="113"/>
        <end position="122"/>
    </location>
</feature>
<dbReference type="AlphaFoldDB" id="A0A4R7FL25"/>
<dbReference type="RefSeq" id="WP_133766175.1">
    <property type="nucleotide sequence ID" value="NZ_BAAARP010000002.1"/>
</dbReference>
<evidence type="ECO:0008006" key="4">
    <source>
        <dbReference type="Google" id="ProtNLM"/>
    </source>
</evidence>
<reference evidence="2 3" key="1">
    <citation type="submission" date="2019-03" db="EMBL/GenBank/DDBJ databases">
        <title>Genomic Encyclopedia of Archaeal and Bacterial Type Strains, Phase II (KMG-II): from individual species to whole genera.</title>
        <authorList>
            <person name="Goeker M."/>
        </authorList>
    </citation>
    <scope>NUCLEOTIDE SEQUENCE [LARGE SCALE GENOMIC DNA]</scope>
    <source>
        <strain evidence="2 3">DSM 24782</strain>
    </source>
</reference>
<sequence>MRGTILFVVGLAAGYVVGARAGRPAYEALTERLGTARDNPTVQRVGETAKATLEEKAPQVADVAEKAASTVQGAAAAAADAAKPADAASPGVEDDGGTDAPTPAPPTGRTKKPSSGSTPSAA</sequence>
<feature type="compositionally biased region" description="Low complexity" evidence="1">
    <location>
        <begin position="70"/>
        <end position="91"/>
    </location>
</feature>
<evidence type="ECO:0000313" key="2">
    <source>
        <dbReference type="EMBL" id="TDS77059.1"/>
    </source>
</evidence>
<accession>A0A4R7FL25</accession>
<comment type="caution">
    <text evidence="2">The sequence shown here is derived from an EMBL/GenBank/DDBJ whole genome shotgun (WGS) entry which is preliminary data.</text>
</comment>
<dbReference type="Proteomes" id="UP000295344">
    <property type="component" value="Unassembled WGS sequence"/>
</dbReference>
<keyword evidence="3" id="KW-1185">Reference proteome</keyword>
<dbReference type="EMBL" id="SOAM01000002">
    <property type="protein sequence ID" value="TDS77059.1"/>
    <property type="molecule type" value="Genomic_DNA"/>
</dbReference>
<evidence type="ECO:0000313" key="3">
    <source>
        <dbReference type="Proteomes" id="UP000295344"/>
    </source>
</evidence>